<name>A0A4R2GY97_9HYPH</name>
<reference evidence="4 5" key="1">
    <citation type="submission" date="2019-03" db="EMBL/GenBank/DDBJ databases">
        <title>Genomic Encyclopedia of Type Strains, Phase IV (KMG-IV): sequencing the most valuable type-strain genomes for metagenomic binning, comparative biology and taxonomic classification.</title>
        <authorList>
            <person name="Goeker M."/>
        </authorList>
    </citation>
    <scope>NUCLEOTIDE SEQUENCE [LARGE SCALE GENOMIC DNA]</scope>
    <source>
        <strain evidence="4 5">DSM 22958</strain>
    </source>
</reference>
<dbReference type="PANTHER" id="PTHR13696:SF52">
    <property type="entry name" value="PARA FAMILY PROTEIN CT_582"/>
    <property type="match status" value="1"/>
</dbReference>
<dbReference type="InterPro" id="IPR025669">
    <property type="entry name" value="AAA_dom"/>
</dbReference>
<dbReference type="InterPro" id="IPR050678">
    <property type="entry name" value="DNA_Partitioning_ATPase"/>
</dbReference>
<evidence type="ECO:0000313" key="4">
    <source>
        <dbReference type="EMBL" id="TCO14671.1"/>
    </source>
</evidence>
<evidence type="ECO:0000313" key="5">
    <source>
        <dbReference type="Proteomes" id="UP000294881"/>
    </source>
</evidence>
<dbReference type="CDD" id="cd02042">
    <property type="entry name" value="ParAB_family"/>
    <property type="match status" value="1"/>
</dbReference>
<comment type="function">
    <text evidence="1">Involved in chromosome partition. Localize to both poles of the predivisional cell following completion of DNA replication.</text>
</comment>
<dbReference type="Proteomes" id="UP000294881">
    <property type="component" value="Unassembled WGS sequence"/>
</dbReference>
<dbReference type="Pfam" id="PF13614">
    <property type="entry name" value="AAA_31"/>
    <property type="match status" value="1"/>
</dbReference>
<evidence type="ECO:0000256" key="1">
    <source>
        <dbReference type="ARBA" id="ARBA00057242"/>
    </source>
</evidence>
<proteinExistence type="predicted"/>
<feature type="domain" description="AAA" evidence="3">
    <location>
        <begin position="28"/>
        <end position="207"/>
    </location>
</feature>
<evidence type="ECO:0000256" key="2">
    <source>
        <dbReference type="ARBA" id="ARBA00074747"/>
    </source>
</evidence>
<dbReference type="Gene3D" id="3.40.50.300">
    <property type="entry name" value="P-loop containing nucleotide triphosphate hydrolases"/>
    <property type="match status" value="1"/>
</dbReference>
<organism evidence="4 5">
    <name type="scientific">Camelimonas lactis</name>
    <dbReference type="NCBI Taxonomy" id="659006"/>
    <lineage>
        <taxon>Bacteria</taxon>
        <taxon>Pseudomonadati</taxon>
        <taxon>Pseudomonadota</taxon>
        <taxon>Alphaproteobacteria</taxon>
        <taxon>Hyphomicrobiales</taxon>
        <taxon>Chelatococcaceae</taxon>
        <taxon>Camelimonas</taxon>
    </lineage>
</organism>
<dbReference type="PANTHER" id="PTHR13696">
    <property type="entry name" value="P-LOOP CONTAINING NUCLEOSIDE TRIPHOSPHATE HYDROLASE"/>
    <property type="match status" value="1"/>
</dbReference>
<protein>
    <recommendedName>
        <fullName evidence="2">Chromosome partitioning protein ParA</fullName>
    </recommendedName>
</protein>
<accession>A0A4R2GY97</accession>
<dbReference type="AlphaFoldDB" id="A0A4R2GY97"/>
<comment type="caution">
    <text evidence="4">The sequence shown here is derived from an EMBL/GenBank/DDBJ whole genome shotgun (WGS) entry which is preliminary data.</text>
</comment>
<dbReference type="SUPFAM" id="SSF52540">
    <property type="entry name" value="P-loop containing nucleoside triphosphate hydrolases"/>
    <property type="match status" value="1"/>
</dbReference>
<dbReference type="InterPro" id="IPR027417">
    <property type="entry name" value="P-loop_NTPase"/>
</dbReference>
<sequence length="289" mass="30692">MTMGISDKPASGLSAGASASGSLRAMPRVLALANQKGGVGKTTTAINLGTALAAIGERVLIVDLDPQGNASTGLGIDVQARRLSTYDVLMDGLALQDCAQETAVPDLWVAPSTLDLLGVELGIAAERDRAQRLKNAITAMAAKEDAEAFTYVLVDCPPSFNLLTINALTASDAVVVPLQCEFFALEGLSQLLKTVEQVKAALNPRLGIHGVVLTMFDPRNNLSNQVVDDVRRYMGQKVYDTVIPRNVRVSEAPSHGKPALLYDFKCAGSQAYLKLASEVIARERMIRAA</sequence>
<evidence type="ECO:0000259" key="3">
    <source>
        <dbReference type="Pfam" id="PF13614"/>
    </source>
</evidence>
<dbReference type="FunFam" id="3.40.50.300:FF:000285">
    <property type="entry name" value="Sporulation initiation inhibitor Soj"/>
    <property type="match status" value="1"/>
</dbReference>
<gene>
    <name evidence="4" type="ORF">EV666_103179</name>
</gene>
<dbReference type="EMBL" id="SLWL01000003">
    <property type="protein sequence ID" value="TCO14671.1"/>
    <property type="molecule type" value="Genomic_DNA"/>
</dbReference>
<keyword evidence="5" id="KW-1185">Reference proteome</keyword>